<sequence>MNYCPQNTQEFTSREISHFLQRNNSIERNHKNSKSKHPAKTSARYSFPHPVKQIDLPPVQGCNTPPAHPWPPQNNLSLQPAAHEMIALQTEALLVSEREKKRLQR</sequence>
<protein>
    <submittedName>
        <fullName evidence="2">Uncharacterized protein</fullName>
    </submittedName>
</protein>
<feature type="region of interest" description="Disordered" evidence="1">
    <location>
        <begin position="22"/>
        <end position="77"/>
    </location>
</feature>
<organism evidence="2 3">
    <name type="scientific">Panicum virgatum</name>
    <name type="common">Blackwell switchgrass</name>
    <dbReference type="NCBI Taxonomy" id="38727"/>
    <lineage>
        <taxon>Eukaryota</taxon>
        <taxon>Viridiplantae</taxon>
        <taxon>Streptophyta</taxon>
        <taxon>Embryophyta</taxon>
        <taxon>Tracheophyta</taxon>
        <taxon>Spermatophyta</taxon>
        <taxon>Magnoliopsida</taxon>
        <taxon>Liliopsida</taxon>
        <taxon>Poales</taxon>
        <taxon>Poaceae</taxon>
        <taxon>PACMAD clade</taxon>
        <taxon>Panicoideae</taxon>
        <taxon>Panicodae</taxon>
        <taxon>Paniceae</taxon>
        <taxon>Panicinae</taxon>
        <taxon>Panicum</taxon>
        <taxon>Panicum sect. Hiantes</taxon>
    </lineage>
</organism>
<gene>
    <name evidence="2" type="ORF">PVAP13_8KG148901</name>
</gene>
<dbReference type="EMBL" id="CM029051">
    <property type="protein sequence ID" value="KAG2561212.1"/>
    <property type="molecule type" value="Genomic_DNA"/>
</dbReference>
<evidence type="ECO:0000256" key="1">
    <source>
        <dbReference type="SAM" id="MobiDB-lite"/>
    </source>
</evidence>
<reference evidence="2" key="1">
    <citation type="submission" date="2020-05" db="EMBL/GenBank/DDBJ databases">
        <title>WGS assembly of Panicum virgatum.</title>
        <authorList>
            <person name="Lovell J.T."/>
            <person name="Jenkins J."/>
            <person name="Shu S."/>
            <person name="Juenger T.E."/>
            <person name="Schmutz J."/>
        </authorList>
    </citation>
    <scope>NUCLEOTIDE SEQUENCE</scope>
    <source>
        <strain evidence="2">AP13</strain>
    </source>
</reference>
<evidence type="ECO:0000313" key="2">
    <source>
        <dbReference type="EMBL" id="KAG2561212.1"/>
    </source>
</evidence>
<evidence type="ECO:0000313" key="3">
    <source>
        <dbReference type="Proteomes" id="UP000823388"/>
    </source>
</evidence>
<dbReference type="AlphaFoldDB" id="A0A8T0PLW2"/>
<comment type="caution">
    <text evidence="2">The sequence shown here is derived from an EMBL/GenBank/DDBJ whole genome shotgun (WGS) entry which is preliminary data.</text>
</comment>
<name>A0A8T0PLW2_PANVG</name>
<proteinExistence type="predicted"/>
<accession>A0A8T0PLW2</accession>
<keyword evidence="3" id="KW-1185">Reference proteome</keyword>
<dbReference type="Proteomes" id="UP000823388">
    <property type="component" value="Chromosome 8K"/>
</dbReference>